<evidence type="ECO:0008006" key="5">
    <source>
        <dbReference type="Google" id="ProtNLM"/>
    </source>
</evidence>
<reference evidence="3 4" key="1">
    <citation type="submission" date="2018-11" db="EMBL/GenBank/DDBJ databases">
        <title>Sequencing the genomes of 1000 actinobacteria strains.</title>
        <authorList>
            <person name="Klenk H.-P."/>
        </authorList>
    </citation>
    <scope>NUCLEOTIDE SEQUENCE [LARGE SCALE GENOMIC DNA]</scope>
    <source>
        <strain evidence="3 4">DSM 14418</strain>
    </source>
</reference>
<protein>
    <recommendedName>
        <fullName evidence="5">Sodium:proton antiporter</fullName>
    </recommendedName>
</protein>
<proteinExistence type="predicted"/>
<evidence type="ECO:0000313" key="3">
    <source>
        <dbReference type="EMBL" id="RPF28383.1"/>
    </source>
</evidence>
<feature type="transmembrane region" description="Helical" evidence="2">
    <location>
        <begin position="105"/>
        <end position="128"/>
    </location>
</feature>
<evidence type="ECO:0000313" key="4">
    <source>
        <dbReference type="Proteomes" id="UP000280726"/>
    </source>
</evidence>
<keyword evidence="4" id="KW-1185">Reference proteome</keyword>
<dbReference type="InterPro" id="IPR046291">
    <property type="entry name" value="DUF6328"/>
</dbReference>
<comment type="caution">
    <text evidence="3">The sequence shown here is derived from an EMBL/GenBank/DDBJ whole genome shotgun (WGS) entry which is preliminary data.</text>
</comment>
<keyword evidence="2" id="KW-0472">Membrane</keyword>
<accession>A0A3N4Z7U8</accession>
<dbReference type="Pfam" id="PF19853">
    <property type="entry name" value="DUF6328"/>
    <property type="match status" value="1"/>
</dbReference>
<feature type="region of interest" description="Disordered" evidence="1">
    <location>
        <begin position="1"/>
        <end position="22"/>
    </location>
</feature>
<organism evidence="3 4">
    <name type="scientific">Georgenia muralis</name>
    <dbReference type="NCBI Taxonomy" id="154117"/>
    <lineage>
        <taxon>Bacteria</taxon>
        <taxon>Bacillati</taxon>
        <taxon>Actinomycetota</taxon>
        <taxon>Actinomycetes</taxon>
        <taxon>Micrococcales</taxon>
        <taxon>Bogoriellaceae</taxon>
        <taxon>Georgenia</taxon>
    </lineage>
</organism>
<sequence>MRGRNGGLEKGRDETPEERSDRNWNELLQEMRVMQTGTQILTGFLLTLPFQSRFTELDAFQVGTYLALVVLSTMTTIAVVAPVSLHRILFGKRLKSETVDTGNRLVKGGLALLGVVVVGVVLLVFDVVTTRTTALTVAGVLGLLVVLAWLVLPHGVRRRDA</sequence>
<name>A0A3N4Z7U8_9MICO</name>
<keyword evidence="2" id="KW-1133">Transmembrane helix</keyword>
<dbReference type="AlphaFoldDB" id="A0A3N4Z7U8"/>
<gene>
    <name evidence="3" type="ORF">EDD32_2909</name>
</gene>
<evidence type="ECO:0000256" key="2">
    <source>
        <dbReference type="SAM" id="Phobius"/>
    </source>
</evidence>
<dbReference type="EMBL" id="RKRA01000001">
    <property type="protein sequence ID" value="RPF28383.1"/>
    <property type="molecule type" value="Genomic_DNA"/>
</dbReference>
<dbReference type="OrthoDB" id="3625784at2"/>
<keyword evidence="2" id="KW-0812">Transmembrane</keyword>
<dbReference type="Proteomes" id="UP000280726">
    <property type="component" value="Unassembled WGS sequence"/>
</dbReference>
<feature type="transmembrane region" description="Helical" evidence="2">
    <location>
        <begin position="134"/>
        <end position="152"/>
    </location>
</feature>
<feature type="compositionally biased region" description="Basic and acidic residues" evidence="1">
    <location>
        <begin position="7"/>
        <end position="22"/>
    </location>
</feature>
<dbReference type="RefSeq" id="WP_123918559.1">
    <property type="nucleotide sequence ID" value="NZ_RKRA01000001.1"/>
</dbReference>
<evidence type="ECO:0000256" key="1">
    <source>
        <dbReference type="SAM" id="MobiDB-lite"/>
    </source>
</evidence>
<feature type="transmembrane region" description="Helical" evidence="2">
    <location>
        <begin position="62"/>
        <end position="85"/>
    </location>
</feature>